<keyword evidence="7" id="KW-0732">Signal</keyword>
<dbReference type="FunFam" id="2.40.50.40:FF:000010">
    <property type="entry name" value="Stromal cell-derived factor 1 precursor"/>
    <property type="match status" value="1"/>
</dbReference>
<dbReference type="GO" id="GO:0008083">
    <property type="term" value="F:growth factor activity"/>
    <property type="evidence" value="ECO:0007669"/>
    <property type="project" value="UniProtKB-KW"/>
</dbReference>
<evidence type="ECO:0000256" key="13">
    <source>
        <dbReference type="ARBA" id="ARBA00080392"/>
    </source>
</evidence>
<keyword evidence="5" id="KW-0202">Cytokine</keyword>
<dbReference type="GO" id="GO:0008009">
    <property type="term" value="F:chemokine activity"/>
    <property type="evidence" value="ECO:0007669"/>
    <property type="project" value="InterPro"/>
</dbReference>
<dbReference type="Proteomes" id="UP000233140">
    <property type="component" value="Unassembled WGS sequence"/>
</dbReference>
<dbReference type="GO" id="GO:0050921">
    <property type="term" value="P:positive regulation of chemotaxis"/>
    <property type="evidence" value="ECO:0007669"/>
    <property type="project" value="UniProtKB-ARBA"/>
</dbReference>
<keyword evidence="8" id="KW-0339">Growth factor</keyword>
<evidence type="ECO:0000256" key="7">
    <source>
        <dbReference type="ARBA" id="ARBA00022729"/>
    </source>
</evidence>
<dbReference type="InterPro" id="IPR033899">
    <property type="entry name" value="CXC_Chemokine_domain"/>
</dbReference>
<dbReference type="GeneTree" id="ENSGT00390000014056"/>
<evidence type="ECO:0000313" key="16">
    <source>
        <dbReference type="Ensembl" id="ENSMLEP00000011965.1"/>
    </source>
</evidence>
<accession>A0A2K5Y8T5</accession>
<reference evidence="16" key="2">
    <citation type="submission" date="2025-09" db="UniProtKB">
        <authorList>
            <consortium name="Ensembl"/>
        </authorList>
    </citation>
    <scope>IDENTIFICATION</scope>
</reference>
<dbReference type="Pfam" id="PF00048">
    <property type="entry name" value="IL8"/>
    <property type="match status" value="1"/>
</dbReference>
<sequence>MEPLTAGLAGQPTPRWPGLPRARDVSPGQAPGCTRRLTPLRWTLCGEGHREVAGAARGHKERPKGALSSPPRLLVERSELQKLYSRLLTAAGAFCFVQVRKLRLGWWRHGLGVRATLTAKTGLIPADQAPLAGQVASLSPHAQKAGPPRLPWTAAASSPSAPGAIRLLFIGSHSVPAIERPHPAAFHALPTFLLRSSVSPAGPCHRDNKRPSSRRHPGCGPHCRPGLRRGLCGPSAPQALDWVRADAAPASSLAVDCALILEGFLKTPGAKLTGSQIRGTIRASQDFCQYTDLHPERLGNLEGPKRNPGKPGGTTLREERLAPQLPRLQAGALVVVFPGKPVSLSYRCPCRFFESHVARANVKHLKILNTPNCALQIVARLKNNNRQVCIDPKLKWIQEYLEKALNNLISAAPAGKRVIAGAHALHPSPPRACSPARALCEIYLWPPPEWSWPCPGDV</sequence>
<dbReference type="STRING" id="9568.ENSMLEP00000011965"/>
<dbReference type="Ensembl" id="ENSMLET00000035391.1">
    <property type="protein sequence ID" value="ENSMLEP00000011965.1"/>
    <property type="gene ID" value="ENSMLEG00000030159.1"/>
</dbReference>
<evidence type="ECO:0000313" key="17">
    <source>
        <dbReference type="Proteomes" id="UP000233140"/>
    </source>
</evidence>
<keyword evidence="9" id="KW-1015">Disulfide bond</keyword>
<dbReference type="GO" id="GO:0006954">
    <property type="term" value="P:inflammatory response"/>
    <property type="evidence" value="ECO:0007669"/>
    <property type="project" value="UniProtKB-KW"/>
</dbReference>
<evidence type="ECO:0000256" key="9">
    <source>
        <dbReference type="ARBA" id="ARBA00023157"/>
    </source>
</evidence>
<reference evidence="16" key="1">
    <citation type="submission" date="2025-08" db="UniProtKB">
        <authorList>
            <consortium name="Ensembl"/>
        </authorList>
    </citation>
    <scope>IDENTIFICATION</scope>
</reference>
<dbReference type="InterPro" id="IPR036048">
    <property type="entry name" value="Interleukin_8-like_sf"/>
</dbReference>
<dbReference type="AlphaFoldDB" id="A0A2K5Y8T5"/>
<evidence type="ECO:0000256" key="11">
    <source>
        <dbReference type="ARBA" id="ARBA00033206"/>
    </source>
</evidence>
<proteinExistence type="inferred from homology"/>
<evidence type="ECO:0000256" key="10">
    <source>
        <dbReference type="ARBA" id="ARBA00023198"/>
    </source>
</evidence>
<feature type="region of interest" description="Disordered" evidence="14">
    <location>
        <begin position="1"/>
        <end position="32"/>
    </location>
</feature>
<dbReference type="SUPFAM" id="SSF54117">
    <property type="entry name" value="Interleukin 8-like chemokines"/>
    <property type="match status" value="1"/>
</dbReference>
<keyword evidence="6" id="KW-0964">Secreted</keyword>
<dbReference type="InterPro" id="IPR001811">
    <property type="entry name" value="Chemokine_IL8-like_dom"/>
</dbReference>
<evidence type="ECO:0000256" key="12">
    <source>
        <dbReference type="ARBA" id="ARBA00063419"/>
    </source>
</evidence>
<keyword evidence="10" id="KW-0395">Inflammatory response</keyword>
<dbReference type="CDD" id="cd00273">
    <property type="entry name" value="Chemokine_CXC"/>
    <property type="match status" value="1"/>
</dbReference>
<comment type="subunit">
    <text evidence="12">Monomer or homodimer; in equilibrium. Dimer formation is induced by non acidic pH and the presence of multivalent anions, and by binding to CXCR4 or heparin. Monomeric form is required for full chemotactic activity and resistance to ischemia/reperfusion injury, whereas the dimeric form acts as a partial agonist of CXCR4, stimulating Ca2+ mobilization but with no chemotactic activity and instead acts as a selective antagonist that blocks chemotaxis induced by the monomeric form. Interacts with the N-terminus of ACKR3. Interacts with integrin subunit ITGB3 (via the allosteric site (site 2)). Interacts with TNFAIP6 (via Link domain).</text>
</comment>
<comment type="similarity">
    <text evidence="2">Belongs to the intercrine alpha (chemokine CxC) family.</text>
</comment>
<evidence type="ECO:0000256" key="1">
    <source>
        <dbReference type="ARBA" id="ARBA00004613"/>
    </source>
</evidence>
<dbReference type="GO" id="GO:0006955">
    <property type="term" value="P:immune response"/>
    <property type="evidence" value="ECO:0007669"/>
    <property type="project" value="InterPro"/>
</dbReference>
<evidence type="ECO:0000256" key="5">
    <source>
        <dbReference type="ARBA" id="ARBA00022514"/>
    </source>
</evidence>
<keyword evidence="17" id="KW-1185">Reference proteome</keyword>
<name>A0A2K5Y8T5_MANLE</name>
<dbReference type="SMART" id="SM00199">
    <property type="entry name" value="SCY"/>
    <property type="match status" value="1"/>
</dbReference>
<feature type="domain" description="Chemokine interleukin-8-like" evidence="15">
    <location>
        <begin position="345"/>
        <end position="404"/>
    </location>
</feature>
<protein>
    <recommendedName>
        <fullName evidence="3">Stromal cell-derived factor 1</fullName>
    </recommendedName>
    <alternativeName>
        <fullName evidence="11">C-X-C motif chemokine 12</fullName>
    </alternativeName>
    <alternativeName>
        <fullName evidence="13">Pre-B cell growth-stimulating factor</fullName>
    </alternativeName>
</protein>
<evidence type="ECO:0000256" key="8">
    <source>
        <dbReference type="ARBA" id="ARBA00023030"/>
    </source>
</evidence>
<evidence type="ECO:0000256" key="3">
    <source>
        <dbReference type="ARBA" id="ARBA00016440"/>
    </source>
</evidence>
<evidence type="ECO:0000256" key="6">
    <source>
        <dbReference type="ARBA" id="ARBA00022525"/>
    </source>
</evidence>
<organism evidence="16 17">
    <name type="scientific">Mandrillus leucophaeus</name>
    <name type="common">Drill</name>
    <name type="synonym">Papio leucophaeus</name>
    <dbReference type="NCBI Taxonomy" id="9568"/>
    <lineage>
        <taxon>Eukaryota</taxon>
        <taxon>Metazoa</taxon>
        <taxon>Chordata</taxon>
        <taxon>Craniata</taxon>
        <taxon>Vertebrata</taxon>
        <taxon>Euteleostomi</taxon>
        <taxon>Mammalia</taxon>
        <taxon>Eutheria</taxon>
        <taxon>Euarchontoglires</taxon>
        <taxon>Primates</taxon>
        <taxon>Haplorrhini</taxon>
        <taxon>Catarrhini</taxon>
        <taxon>Cercopithecidae</taxon>
        <taxon>Cercopithecinae</taxon>
        <taxon>Mandrillus</taxon>
    </lineage>
</organism>
<evidence type="ECO:0000259" key="15">
    <source>
        <dbReference type="SMART" id="SM00199"/>
    </source>
</evidence>
<dbReference type="Gene3D" id="2.40.50.40">
    <property type="match status" value="1"/>
</dbReference>
<evidence type="ECO:0000256" key="2">
    <source>
        <dbReference type="ARBA" id="ARBA00010665"/>
    </source>
</evidence>
<evidence type="ECO:0000256" key="14">
    <source>
        <dbReference type="SAM" id="MobiDB-lite"/>
    </source>
</evidence>
<dbReference type="GO" id="GO:0090280">
    <property type="term" value="P:positive regulation of calcium ion import"/>
    <property type="evidence" value="ECO:0007669"/>
    <property type="project" value="UniProtKB-ARBA"/>
</dbReference>
<keyword evidence="4" id="KW-0145">Chemotaxis</keyword>
<dbReference type="GO" id="GO:0005615">
    <property type="term" value="C:extracellular space"/>
    <property type="evidence" value="ECO:0007669"/>
    <property type="project" value="UniProtKB-KW"/>
</dbReference>
<dbReference type="GO" id="GO:0030335">
    <property type="term" value="P:positive regulation of cell migration"/>
    <property type="evidence" value="ECO:0007669"/>
    <property type="project" value="UniProtKB-ARBA"/>
</dbReference>
<comment type="subcellular location">
    <subcellularLocation>
        <location evidence="1">Secreted</location>
    </subcellularLocation>
</comment>
<evidence type="ECO:0000256" key="4">
    <source>
        <dbReference type="ARBA" id="ARBA00022500"/>
    </source>
</evidence>